<proteinExistence type="predicted"/>
<organism evidence="1">
    <name type="scientific">Solanum chacoense</name>
    <name type="common">Chaco potato</name>
    <dbReference type="NCBI Taxonomy" id="4108"/>
    <lineage>
        <taxon>Eukaryota</taxon>
        <taxon>Viridiplantae</taxon>
        <taxon>Streptophyta</taxon>
        <taxon>Embryophyta</taxon>
        <taxon>Tracheophyta</taxon>
        <taxon>Spermatophyta</taxon>
        <taxon>Magnoliopsida</taxon>
        <taxon>eudicotyledons</taxon>
        <taxon>Gunneridae</taxon>
        <taxon>Pentapetalae</taxon>
        <taxon>asterids</taxon>
        <taxon>lamiids</taxon>
        <taxon>Solanales</taxon>
        <taxon>Solanaceae</taxon>
        <taxon>Solanoideae</taxon>
        <taxon>Solaneae</taxon>
        <taxon>Solanum</taxon>
    </lineage>
</organism>
<sequence length="75" mass="8555">MGGNGSKIGQKEPKFKFELQNFFHQIRRTPFSCNSHPIPEEERGENACVFLCCLLLYELCVSCRCSLEEKDVGVI</sequence>
<accession>A0A0V0GIY4</accession>
<protein>
    <submittedName>
        <fullName evidence="1">Putative ovule protein</fullName>
    </submittedName>
</protein>
<evidence type="ECO:0000313" key="1">
    <source>
        <dbReference type="EMBL" id="JAP07689.1"/>
    </source>
</evidence>
<dbReference type="EMBL" id="GEDG01038238">
    <property type="protein sequence ID" value="JAP07689.1"/>
    <property type="molecule type" value="Transcribed_RNA"/>
</dbReference>
<name>A0A0V0GIY4_SOLCH</name>
<reference evidence="1" key="1">
    <citation type="submission" date="2015-12" db="EMBL/GenBank/DDBJ databases">
        <title>Gene expression during late stages of embryo sac development: a critical building block for successful pollen-pistil interactions.</title>
        <authorList>
            <person name="Liu Y."/>
            <person name="Joly V."/>
            <person name="Sabar M."/>
            <person name="Matton D.P."/>
        </authorList>
    </citation>
    <scope>NUCLEOTIDE SEQUENCE</scope>
</reference>
<dbReference type="AlphaFoldDB" id="A0A0V0GIY4"/>